<feature type="compositionally biased region" description="Low complexity" evidence="1">
    <location>
        <begin position="1"/>
        <end position="12"/>
    </location>
</feature>
<dbReference type="ExpressionAtlas" id="A0A571BD77">
    <property type="expression patterns" value="baseline and differential"/>
</dbReference>
<dbReference type="Ensembl" id="ENSMUST00000238782.2">
    <property type="protein sequence ID" value="ENSMUSP00000158638.2"/>
    <property type="gene ID" value="ENSMUSG00000040729.9"/>
</dbReference>
<dbReference type="GO" id="GO:0097546">
    <property type="term" value="C:ciliary base"/>
    <property type="evidence" value="ECO:0007669"/>
    <property type="project" value="InterPro"/>
</dbReference>
<dbReference type="PANTHER" id="PTHR31191:SF4">
    <property type="entry name" value="CENTROSOMAL PROTEIN OF 126 KDA"/>
    <property type="match status" value="1"/>
</dbReference>
<evidence type="ECO:0000313" key="4">
    <source>
        <dbReference type="Proteomes" id="UP000000589"/>
    </source>
</evidence>
<dbReference type="InterPro" id="IPR028257">
    <property type="entry name" value="CEP126"/>
</dbReference>
<feature type="compositionally biased region" description="Low complexity" evidence="1">
    <location>
        <begin position="401"/>
        <end position="437"/>
    </location>
</feature>
<dbReference type="PANTHER" id="PTHR31191">
    <property type="entry name" value="CENTROSOMAL PROTEIN CEP126"/>
    <property type="match status" value="1"/>
</dbReference>
<proteinExistence type="predicted"/>
<dbReference type="Antibodypedia" id="51505">
    <property type="antibodies" value="29 antibodies from 7 providers"/>
</dbReference>
<protein>
    <submittedName>
        <fullName evidence="2">Centrosomal protein 126</fullName>
    </submittedName>
</protein>
<feature type="region of interest" description="Disordered" evidence="1">
    <location>
        <begin position="333"/>
        <end position="353"/>
    </location>
</feature>
<feature type="compositionally biased region" description="Polar residues" evidence="1">
    <location>
        <begin position="270"/>
        <end position="284"/>
    </location>
</feature>
<dbReference type="GO" id="GO:0005813">
    <property type="term" value="C:centrosome"/>
    <property type="evidence" value="ECO:0007669"/>
    <property type="project" value="InterPro"/>
</dbReference>
<dbReference type="MGI" id="MGI:2680221">
    <property type="gene designation" value="Cep126"/>
</dbReference>
<reference evidence="2 4" key="2">
    <citation type="journal article" date="2011" name="PLoS Biol.">
        <title>Modernizing reference genome assemblies.</title>
        <authorList>
            <person name="Church D.M."/>
            <person name="Schneider V.A."/>
            <person name="Graves T."/>
            <person name="Auger K."/>
            <person name="Cunningham F."/>
            <person name="Bouk N."/>
            <person name="Chen H.C."/>
            <person name="Agarwala R."/>
            <person name="McLaren W.M."/>
            <person name="Ritchie G.R."/>
            <person name="Albracht D."/>
            <person name="Kremitzki M."/>
            <person name="Rock S."/>
            <person name="Kotkiewicz H."/>
            <person name="Kremitzki C."/>
            <person name="Wollam A."/>
            <person name="Trani L."/>
            <person name="Fulton L."/>
            <person name="Fulton R."/>
            <person name="Matthews L."/>
            <person name="Whitehead S."/>
            <person name="Chow W."/>
            <person name="Torrance J."/>
            <person name="Dunn M."/>
            <person name="Harden G."/>
            <person name="Threadgold G."/>
            <person name="Wood J."/>
            <person name="Collins J."/>
            <person name="Heath P."/>
            <person name="Griffiths G."/>
            <person name="Pelan S."/>
            <person name="Grafham D."/>
            <person name="Eichler E.E."/>
            <person name="Weinstock G."/>
            <person name="Mardis E.R."/>
            <person name="Wilson R.K."/>
            <person name="Howe K."/>
            <person name="Flicek P."/>
            <person name="Hubbard T."/>
        </authorList>
    </citation>
    <scope>NUCLEOTIDE SEQUENCE [LARGE SCALE GENOMIC DNA]</scope>
    <source>
        <strain evidence="2 4">C57BL/6J</strain>
    </source>
</reference>
<dbReference type="GO" id="GO:0031122">
    <property type="term" value="P:cytoplasmic microtubule organization"/>
    <property type="evidence" value="ECO:0007669"/>
    <property type="project" value="InterPro"/>
</dbReference>
<dbReference type="OMA" id="QSLVPCP"/>
<accession>A0A571BD77</accession>
<dbReference type="GO" id="GO:1905515">
    <property type="term" value="P:non-motile cilium assembly"/>
    <property type="evidence" value="ECO:0007669"/>
    <property type="project" value="InterPro"/>
</dbReference>
<feature type="region of interest" description="Disordered" evidence="1">
    <location>
        <begin position="399"/>
        <end position="444"/>
    </location>
</feature>
<evidence type="ECO:0000313" key="2">
    <source>
        <dbReference type="Ensembl" id="ENSMUSP00000158638.2"/>
    </source>
</evidence>
<name>A0A571BD77_MOUSE</name>
<dbReference type="GeneTree" id="ENSGT00390000013786"/>
<gene>
    <name evidence="2 3" type="primary">Cep126</name>
</gene>
<reference evidence="2 4" key="1">
    <citation type="journal article" date="2009" name="PLoS Biol.">
        <title>Lineage-specific biology revealed by a finished genome assembly of the mouse.</title>
        <authorList>
            <consortium name="Mouse Genome Sequencing Consortium"/>
            <person name="Church D.M."/>
            <person name="Goodstadt L."/>
            <person name="Hillier L.W."/>
            <person name="Zody M.C."/>
            <person name="Goldstein S."/>
            <person name="She X."/>
            <person name="Bult C.J."/>
            <person name="Agarwala R."/>
            <person name="Cherry J.L."/>
            <person name="DiCuccio M."/>
            <person name="Hlavina W."/>
            <person name="Kapustin Y."/>
            <person name="Meric P."/>
            <person name="Maglott D."/>
            <person name="Birtle Z."/>
            <person name="Marques A.C."/>
            <person name="Graves T."/>
            <person name="Zhou S."/>
            <person name="Teague B."/>
            <person name="Potamousis K."/>
            <person name="Churas C."/>
            <person name="Place M."/>
            <person name="Herschleb J."/>
            <person name="Runnheim R."/>
            <person name="Forrest D."/>
            <person name="Amos-Landgraf J."/>
            <person name="Schwartz D.C."/>
            <person name="Cheng Z."/>
            <person name="Lindblad-Toh K."/>
            <person name="Eichler E.E."/>
            <person name="Ponting C.P."/>
        </authorList>
    </citation>
    <scope>NUCLEOTIDE SEQUENCE [LARGE SCALE GENOMIC DNA]</scope>
    <source>
        <strain evidence="2 4">C57BL/6J</strain>
    </source>
</reference>
<feature type="compositionally biased region" description="Basic and acidic residues" evidence="1">
    <location>
        <begin position="515"/>
        <end position="544"/>
    </location>
</feature>
<dbReference type="AlphaFoldDB" id="A0A571BD77"/>
<organism evidence="2 4">
    <name type="scientific">Mus musculus</name>
    <name type="common">Mouse</name>
    <dbReference type="NCBI Taxonomy" id="10090"/>
    <lineage>
        <taxon>Eukaryota</taxon>
        <taxon>Metazoa</taxon>
        <taxon>Chordata</taxon>
        <taxon>Craniata</taxon>
        <taxon>Vertebrata</taxon>
        <taxon>Euteleostomi</taxon>
        <taxon>Mammalia</taxon>
        <taxon>Eutheria</taxon>
        <taxon>Euarchontoglires</taxon>
        <taxon>Glires</taxon>
        <taxon>Rodentia</taxon>
        <taxon>Myomorpha</taxon>
        <taxon>Muroidea</taxon>
        <taxon>Muridae</taxon>
        <taxon>Murinae</taxon>
        <taxon>Mus</taxon>
        <taxon>Mus</taxon>
    </lineage>
</organism>
<sequence>MLAGRPGAQSAGAGVGAGPPDAPGARDGGGRPRPGAYLDMKIHLEKNLEEERQMLLQQQKLCRNRARKYFMESNRRRKAFEEKRQKQEEREYQIRERILQQRKQKFEEVTEKFQRAHVPVSQRRRAVFQNPVPPLEEALKQIQESNLKSEVNIPLFHRPATNWRSIPACPAISNPDSYFSGQRSASRAPLLSHHPQSLPSYPVVFPTPKTCVLPSVPSTLPKTFLQAPLLSYPIRYLPHPPTPVTSSFSSNFPNLPDPIPSGPPVLRRPPSQSSSNIPDPDSQNRLFYKTFRPKQLLAAQHSTQTTLMPALIRRSLPARLVVSPTPLETLPVLKPSSLSRHPSQPAPPLSCITPLPEHSSRFDACQSVQKSVPQATLSNQCQAFVDHLPALILSHPPPCHSPSSSLPSSPSTFTSSPSLGAVSSSSSIPSSSSSPSPSTSPPLPVSSIPLLPSPLHSYPSPCLPPAYLAFPSPVPSSSSFMISSSFPPMLHSISISTSPSPLIPIHPFNPPHWGKKVEKRREESGVEKKGIEKKKLRDDNFKEL</sequence>
<evidence type="ECO:0000313" key="3">
    <source>
        <dbReference type="MGI" id="MGI:2680221"/>
    </source>
</evidence>
<feature type="region of interest" description="Disordered" evidence="1">
    <location>
        <begin position="245"/>
        <end position="284"/>
    </location>
</feature>
<feature type="region of interest" description="Disordered" evidence="1">
    <location>
        <begin position="509"/>
        <end position="544"/>
    </location>
</feature>
<dbReference type="Bgee" id="ENSMUSG00000040729">
    <property type="expression patterns" value="Expressed in spermatid and 164 other cell types or tissues"/>
</dbReference>
<reference evidence="2" key="4">
    <citation type="submission" date="2025-09" db="UniProtKB">
        <authorList>
            <consortium name="Ensembl"/>
        </authorList>
    </citation>
    <scope>IDENTIFICATION</scope>
    <source>
        <strain evidence="2">C57BL/6J</strain>
    </source>
</reference>
<dbReference type="Proteomes" id="UP000000589">
    <property type="component" value="Chromosome 9"/>
</dbReference>
<dbReference type="Pfam" id="PF15352">
    <property type="entry name" value="K1377"/>
    <property type="match status" value="1"/>
</dbReference>
<reference evidence="2" key="3">
    <citation type="submission" date="2025-08" db="UniProtKB">
        <authorList>
            <consortium name="Ensembl"/>
        </authorList>
    </citation>
    <scope>IDENTIFICATION</scope>
    <source>
        <strain evidence="2">C57BL/6J</strain>
    </source>
</reference>
<dbReference type="VEuPathDB" id="HostDB:ENSMUSG00000040729"/>
<keyword evidence="4" id="KW-1185">Reference proteome</keyword>
<feature type="region of interest" description="Disordered" evidence="1">
    <location>
        <begin position="1"/>
        <end position="36"/>
    </location>
</feature>
<feature type="compositionally biased region" description="Pro residues" evidence="1">
    <location>
        <begin position="255"/>
        <end position="267"/>
    </location>
</feature>
<evidence type="ECO:0000256" key="1">
    <source>
        <dbReference type="SAM" id="MobiDB-lite"/>
    </source>
</evidence>
<dbReference type="GO" id="GO:0007052">
    <property type="term" value="P:mitotic spindle organization"/>
    <property type="evidence" value="ECO:0007669"/>
    <property type="project" value="InterPro"/>
</dbReference>
<dbReference type="SMR" id="A0A571BD77"/>
<dbReference type="AGR" id="MGI:2680221"/>